<dbReference type="PANTHER" id="PTHR30204">
    <property type="entry name" value="REDOX-CYCLING DRUG-SENSING TRANSCRIPTIONAL ACTIVATOR SOXR"/>
    <property type="match status" value="1"/>
</dbReference>
<evidence type="ECO:0000256" key="1">
    <source>
        <dbReference type="ARBA" id="ARBA00022714"/>
    </source>
</evidence>
<evidence type="ECO:0000313" key="7">
    <source>
        <dbReference type="Proteomes" id="UP001601288"/>
    </source>
</evidence>
<evidence type="ECO:0000256" key="4">
    <source>
        <dbReference type="ARBA" id="ARBA00023125"/>
    </source>
</evidence>
<dbReference type="SUPFAM" id="SSF46955">
    <property type="entry name" value="Putative DNA-binding domain"/>
    <property type="match status" value="1"/>
</dbReference>
<keyword evidence="3" id="KW-0411">Iron-sulfur</keyword>
<dbReference type="RefSeq" id="WP_358291380.1">
    <property type="nucleotide sequence ID" value="NZ_JBEYGJ010000049.1"/>
</dbReference>
<accession>A0ABW6LRP3</accession>
<protein>
    <submittedName>
        <fullName evidence="6">Redox-sensitive transcriptional activator SoxR</fullName>
    </submittedName>
</protein>
<proteinExistence type="predicted"/>
<keyword evidence="1" id="KW-0001">2Fe-2S</keyword>
<dbReference type="InterPro" id="IPR047057">
    <property type="entry name" value="MerR_fam"/>
</dbReference>
<dbReference type="Proteomes" id="UP001601288">
    <property type="component" value="Unassembled WGS sequence"/>
</dbReference>
<dbReference type="Pfam" id="PF13411">
    <property type="entry name" value="MerR_1"/>
    <property type="match status" value="1"/>
</dbReference>
<gene>
    <name evidence="6" type="primary">soxR</name>
    <name evidence="6" type="ORF">ACFYM3_40775</name>
</gene>
<keyword evidence="2" id="KW-0408">Iron</keyword>
<reference evidence="6 7" key="1">
    <citation type="submission" date="2024-10" db="EMBL/GenBank/DDBJ databases">
        <title>The Natural Products Discovery Center: Release of the First 8490 Sequenced Strains for Exploring Actinobacteria Biosynthetic Diversity.</title>
        <authorList>
            <person name="Kalkreuter E."/>
            <person name="Kautsar S.A."/>
            <person name="Yang D."/>
            <person name="Bader C.D."/>
            <person name="Teijaro C.N."/>
            <person name="Fluegel L."/>
            <person name="Davis C.M."/>
            <person name="Simpson J.R."/>
            <person name="Lauterbach L."/>
            <person name="Steele A.D."/>
            <person name="Gui C."/>
            <person name="Meng S."/>
            <person name="Li G."/>
            <person name="Viehrig K."/>
            <person name="Ye F."/>
            <person name="Su P."/>
            <person name="Kiefer A.F."/>
            <person name="Nichols A."/>
            <person name="Cepeda A.J."/>
            <person name="Yan W."/>
            <person name="Fan B."/>
            <person name="Jiang Y."/>
            <person name="Adhikari A."/>
            <person name="Zheng C.-J."/>
            <person name="Schuster L."/>
            <person name="Cowan T.M."/>
            <person name="Smanski M.J."/>
            <person name="Chevrette M.G."/>
            <person name="De Carvalho L.P.S."/>
            <person name="Shen B."/>
        </authorList>
    </citation>
    <scope>NUCLEOTIDE SEQUENCE [LARGE SCALE GENOMIC DNA]</scope>
    <source>
        <strain evidence="6 7">NPDC007066</strain>
    </source>
</reference>
<dbReference type="PROSITE" id="PS00552">
    <property type="entry name" value="HTH_MERR_1"/>
    <property type="match status" value="1"/>
</dbReference>
<organism evidence="6 7">
    <name type="scientific">Streptomyces massasporeus</name>
    <dbReference type="NCBI Taxonomy" id="67324"/>
    <lineage>
        <taxon>Bacteria</taxon>
        <taxon>Bacillati</taxon>
        <taxon>Actinomycetota</taxon>
        <taxon>Actinomycetes</taxon>
        <taxon>Kitasatosporales</taxon>
        <taxon>Streptomycetaceae</taxon>
        <taxon>Streptomyces</taxon>
    </lineage>
</organism>
<keyword evidence="4" id="KW-0238">DNA-binding</keyword>
<dbReference type="PROSITE" id="PS50937">
    <property type="entry name" value="HTH_MERR_2"/>
    <property type="match status" value="1"/>
</dbReference>
<dbReference type="EMBL" id="JBIAFP010000039">
    <property type="protein sequence ID" value="MFE9230803.1"/>
    <property type="molecule type" value="Genomic_DNA"/>
</dbReference>
<dbReference type="PANTHER" id="PTHR30204:SF0">
    <property type="entry name" value="REDOX-SENSITIVE TRANSCRIPTIONAL ACTIVATOR SOXR"/>
    <property type="match status" value="1"/>
</dbReference>
<dbReference type="InterPro" id="IPR000551">
    <property type="entry name" value="MerR-type_HTH_dom"/>
</dbReference>
<dbReference type="InterPro" id="IPR009061">
    <property type="entry name" value="DNA-bd_dom_put_sf"/>
</dbReference>
<keyword evidence="1" id="KW-0479">Metal-binding</keyword>
<dbReference type="CDD" id="cd01110">
    <property type="entry name" value="HTH_SoxR"/>
    <property type="match status" value="1"/>
</dbReference>
<evidence type="ECO:0000256" key="2">
    <source>
        <dbReference type="ARBA" id="ARBA00023004"/>
    </source>
</evidence>
<sequence length="152" mass="17233">MRESRDTRDATLLTVGEVSQRTGVSVSALRFYEGHGLIWSSRTSGNQRRYTRDMIRRVALIHATQGLGISLDEVKRILSLLPEDRTPKRADWECISAHWKKDLDARIRQLEQLRDQLSDCIGCGCLSLERCALVNPQDVMGSEGRTTSMLED</sequence>
<dbReference type="SMART" id="SM00422">
    <property type="entry name" value="HTH_MERR"/>
    <property type="match status" value="1"/>
</dbReference>
<dbReference type="InterPro" id="IPR010211">
    <property type="entry name" value="Redox-sen_tscrpt-act_SoxR"/>
</dbReference>
<dbReference type="PRINTS" id="PR00040">
    <property type="entry name" value="HTHMERR"/>
</dbReference>
<dbReference type="NCBIfam" id="TIGR01950">
    <property type="entry name" value="SoxR"/>
    <property type="match status" value="1"/>
</dbReference>
<dbReference type="Gene3D" id="1.10.1660.10">
    <property type="match status" value="1"/>
</dbReference>
<evidence type="ECO:0000313" key="6">
    <source>
        <dbReference type="EMBL" id="MFE9230803.1"/>
    </source>
</evidence>
<name>A0ABW6LRP3_9ACTN</name>
<feature type="domain" description="HTH merR-type" evidence="5">
    <location>
        <begin position="12"/>
        <end position="80"/>
    </location>
</feature>
<keyword evidence="7" id="KW-1185">Reference proteome</keyword>
<evidence type="ECO:0000259" key="5">
    <source>
        <dbReference type="PROSITE" id="PS50937"/>
    </source>
</evidence>
<comment type="caution">
    <text evidence="6">The sequence shown here is derived from an EMBL/GenBank/DDBJ whole genome shotgun (WGS) entry which is preliminary data.</text>
</comment>
<evidence type="ECO:0000256" key="3">
    <source>
        <dbReference type="ARBA" id="ARBA00023014"/>
    </source>
</evidence>